<keyword evidence="2" id="KW-0285">Flavoprotein</keyword>
<evidence type="ECO:0000256" key="4">
    <source>
        <dbReference type="ARBA" id="ARBA00023002"/>
    </source>
</evidence>
<dbReference type="InterPro" id="IPR050416">
    <property type="entry name" value="FAD-linked_Oxidoreductase"/>
</dbReference>
<evidence type="ECO:0000313" key="8">
    <source>
        <dbReference type="Proteomes" id="UP000308768"/>
    </source>
</evidence>
<dbReference type="InterPro" id="IPR036318">
    <property type="entry name" value="FAD-bd_PCMH-like_sf"/>
</dbReference>
<keyword evidence="5" id="KW-0732">Signal</keyword>
<keyword evidence="3" id="KW-0274">FAD</keyword>
<evidence type="ECO:0000256" key="1">
    <source>
        <dbReference type="ARBA" id="ARBA00005466"/>
    </source>
</evidence>
<dbReference type="PROSITE" id="PS51387">
    <property type="entry name" value="FAD_PCMH"/>
    <property type="match status" value="1"/>
</dbReference>
<dbReference type="OrthoDB" id="2151789at2759"/>
<feature type="non-terminal residue" evidence="7">
    <location>
        <position position="239"/>
    </location>
</feature>
<feature type="domain" description="FAD-binding PCMH-type" evidence="6">
    <location>
        <begin position="61"/>
        <end position="239"/>
    </location>
</feature>
<comment type="similarity">
    <text evidence="1">Belongs to the oxygen-dependent FAD-linked oxidoreductase family.</text>
</comment>
<dbReference type="InterPro" id="IPR006094">
    <property type="entry name" value="Oxid_FAD_bind_N"/>
</dbReference>
<reference evidence="7 8" key="1">
    <citation type="submission" date="2017-03" db="EMBL/GenBank/DDBJ databases">
        <title>Genomes of endolithic fungi from Antarctica.</title>
        <authorList>
            <person name="Coleine C."/>
            <person name="Masonjones S."/>
            <person name="Stajich J.E."/>
        </authorList>
    </citation>
    <scope>NUCLEOTIDE SEQUENCE [LARGE SCALE GENOMIC DNA]</scope>
    <source>
        <strain evidence="7 8">CCFEE 5187</strain>
    </source>
</reference>
<dbReference type="Gene3D" id="3.30.465.10">
    <property type="match status" value="1"/>
</dbReference>
<dbReference type="SUPFAM" id="SSF56176">
    <property type="entry name" value="FAD-binding/transporter-associated domain-like"/>
    <property type="match status" value="1"/>
</dbReference>
<accession>A0A4U0WVB2</accession>
<keyword evidence="8" id="KW-1185">Reference proteome</keyword>
<evidence type="ECO:0000256" key="5">
    <source>
        <dbReference type="SAM" id="SignalP"/>
    </source>
</evidence>
<evidence type="ECO:0000313" key="7">
    <source>
        <dbReference type="EMBL" id="TKA67251.1"/>
    </source>
</evidence>
<sequence>MRHFFDFHVAVALVAVLGLQNVHGERNCCAILSKALGHEVVYTLSSNVTGFRGSYWSLQEAEINPSCYVKAASTDDVSIAASILSNIHGYSEQANDCKFAIKGGGHTPWAGAANIEGGVTIDLSAMNTVSVSSDRATTSVGAGANWFSVYSYLDTLNLAVVGGRVATVGVGGLTLGGGISFYSGRFGLVCDNVVNYEVVLPHGKIVNANANSHPDLFLALKGGSNNFGIVTRFDFKTFA</sequence>
<feature type="chain" id="PRO_5020347251" description="FAD-binding PCMH-type domain-containing protein" evidence="5">
    <location>
        <begin position="25"/>
        <end position="239"/>
    </location>
</feature>
<comment type="caution">
    <text evidence="7">The sequence shown here is derived from an EMBL/GenBank/DDBJ whole genome shotgun (WGS) entry which is preliminary data.</text>
</comment>
<dbReference type="AlphaFoldDB" id="A0A4U0WVB2"/>
<dbReference type="PANTHER" id="PTHR42973:SF22">
    <property type="entry name" value="FAD-BINDING PCMH-TYPE DOMAIN-CONTAINING PROTEIN-RELATED"/>
    <property type="match status" value="1"/>
</dbReference>
<proteinExistence type="inferred from homology"/>
<gene>
    <name evidence="7" type="ORF">B0A49_06447</name>
</gene>
<feature type="signal peptide" evidence="5">
    <location>
        <begin position="1"/>
        <end position="24"/>
    </location>
</feature>
<evidence type="ECO:0000256" key="2">
    <source>
        <dbReference type="ARBA" id="ARBA00022630"/>
    </source>
</evidence>
<name>A0A4U0WVB2_9PEZI</name>
<dbReference type="PANTHER" id="PTHR42973">
    <property type="entry name" value="BINDING OXIDOREDUCTASE, PUTATIVE (AFU_ORTHOLOGUE AFUA_1G17690)-RELATED"/>
    <property type="match status" value="1"/>
</dbReference>
<dbReference type="EMBL" id="NAJN01000930">
    <property type="protein sequence ID" value="TKA67251.1"/>
    <property type="molecule type" value="Genomic_DNA"/>
</dbReference>
<organism evidence="7 8">
    <name type="scientific">Cryomyces minteri</name>
    <dbReference type="NCBI Taxonomy" id="331657"/>
    <lineage>
        <taxon>Eukaryota</taxon>
        <taxon>Fungi</taxon>
        <taxon>Dikarya</taxon>
        <taxon>Ascomycota</taxon>
        <taxon>Pezizomycotina</taxon>
        <taxon>Dothideomycetes</taxon>
        <taxon>Dothideomycetes incertae sedis</taxon>
        <taxon>Cryomyces</taxon>
    </lineage>
</organism>
<dbReference type="Proteomes" id="UP000308768">
    <property type="component" value="Unassembled WGS sequence"/>
</dbReference>
<dbReference type="InterPro" id="IPR016169">
    <property type="entry name" value="FAD-bd_PCMH_sub2"/>
</dbReference>
<dbReference type="GO" id="GO:0016491">
    <property type="term" value="F:oxidoreductase activity"/>
    <property type="evidence" value="ECO:0007669"/>
    <property type="project" value="UniProtKB-KW"/>
</dbReference>
<dbReference type="GO" id="GO:0071949">
    <property type="term" value="F:FAD binding"/>
    <property type="evidence" value="ECO:0007669"/>
    <property type="project" value="InterPro"/>
</dbReference>
<protein>
    <recommendedName>
        <fullName evidence="6">FAD-binding PCMH-type domain-containing protein</fullName>
    </recommendedName>
</protein>
<dbReference type="InterPro" id="IPR016166">
    <property type="entry name" value="FAD-bd_PCMH"/>
</dbReference>
<evidence type="ECO:0000259" key="6">
    <source>
        <dbReference type="PROSITE" id="PS51387"/>
    </source>
</evidence>
<keyword evidence="4" id="KW-0560">Oxidoreductase</keyword>
<evidence type="ECO:0000256" key="3">
    <source>
        <dbReference type="ARBA" id="ARBA00022827"/>
    </source>
</evidence>
<dbReference type="Pfam" id="PF01565">
    <property type="entry name" value="FAD_binding_4"/>
    <property type="match status" value="1"/>
</dbReference>
<dbReference type="STRING" id="331657.A0A4U0WVB2"/>